<feature type="domain" description="SWIM-type" evidence="2">
    <location>
        <begin position="275"/>
        <end position="312"/>
    </location>
</feature>
<evidence type="ECO:0000256" key="1">
    <source>
        <dbReference type="PROSITE-ProRule" id="PRU00325"/>
    </source>
</evidence>
<dbReference type="Pfam" id="PF00929">
    <property type="entry name" value="RNase_T"/>
    <property type="match status" value="1"/>
</dbReference>
<keyword evidence="3" id="KW-0269">Exonuclease</keyword>
<dbReference type="CDD" id="cd06130">
    <property type="entry name" value="DNA_pol_III_epsilon_like"/>
    <property type="match status" value="1"/>
</dbReference>
<keyword evidence="1" id="KW-0863">Zinc-finger</keyword>
<dbReference type="PANTHER" id="PTHR30231:SF42">
    <property type="entry name" value="EXONUCLEASE"/>
    <property type="match status" value="1"/>
</dbReference>
<dbReference type="InterPro" id="IPR036397">
    <property type="entry name" value="RNaseH_sf"/>
</dbReference>
<reference evidence="3" key="2">
    <citation type="submission" date="2021-08" db="EMBL/GenBank/DDBJ databases">
        <authorList>
            <person name="Tani A."/>
            <person name="Ola A."/>
            <person name="Ogura Y."/>
            <person name="Katsura K."/>
            <person name="Hayashi T."/>
        </authorList>
    </citation>
    <scope>NUCLEOTIDE SEQUENCE</scope>
    <source>
        <strain evidence="3">DSM 23632</strain>
    </source>
</reference>
<reference evidence="3" key="1">
    <citation type="journal article" date="2021" name="Front. Microbiol.">
        <title>Comprehensive Comparative Genomics and Phenotyping of Methylobacterium Species.</title>
        <authorList>
            <person name="Alessa O."/>
            <person name="Ogura Y."/>
            <person name="Fujitani Y."/>
            <person name="Takami H."/>
            <person name="Hayashi T."/>
            <person name="Sahin N."/>
            <person name="Tani A."/>
        </authorList>
    </citation>
    <scope>NUCLEOTIDE SEQUENCE</scope>
    <source>
        <strain evidence="3">DSM 23632</strain>
    </source>
</reference>
<dbReference type="Proteomes" id="UP001055057">
    <property type="component" value="Unassembled WGS sequence"/>
</dbReference>
<accession>A0ABQ4TWN9</accession>
<comment type="caution">
    <text evidence="3">The sequence shown here is derived from an EMBL/GenBank/DDBJ whole genome shotgun (WGS) entry which is preliminary data.</text>
</comment>
<dbReference type="EMBL" id="BPRB01000079">
    <property type="protein sequence ID" value="GJE59471.1"/>
    <property type="molecule type" value="Genomic_DNA"/>
</dbReference>
<keyword evidence="1" id="KW-0862">Zinc</keyword>
<keyword evidence="4" id="KW-1185">Reference proteome</keyword>
<dbReference type="PROSITE" id="PS50966">
    <property type="entry name" value="ZF_SWIM"/>
    <property type="match status" value="1"/>
</dbReference>
<dbReference type="InterPro" id="IPR013520">
    <property type="entry name" value="Ribonucl_H"/>
</dbReference>
<protein>
    <submittedName>
        <fullName evidence="3">3'-5' exonuclease DinG</fullName>
    </submittedName>
</protein>
<gene>
    <name evidence="3" type="primary">dinG</name>
    <name evidence="3" type="ORF">MPOCJGCO_1564</name>
</gene>
<evidence type="ECO:0000259" key="2">
    <source>
        <dbReference type="PROSITE" id="PS50966"/>
    </source>
</evidence>
<evidence type="ECO:0000313" key="3">
    <source>
        <dbReference type="EMBL" id="GJE59471.1"/>
    </source>
</evidence>
<dbReference type="InterPro" id="IPR007527">
    <property type="entry name" value="Znf_SWIM"/>
</dbReference>
<dbReference type="PANTHER" id="PTHR30231">
    <property type="entry name" value="DNA POLYMERASE III SUBUNIT EPSILON"/>
    <property type="match status" value="1"/>
</dbReference>
<dbReference type="SMART" id="SM00479">
    <property type="entry name" value="EXOIII"/>
    <property type="match status" value="1"/>
</dbReference>
<evidence type="ECO:0000313" key="4">
    <source>
        <dbReference type="Proteomes" id="UP001055057"/>
    </source>
</evidence>
<dbReference type="SUPFAM" id="SSF53098">
    <property type="entry name" value="Ribonuclease H-like"/>
    <property type="match status" value="1"/>
</dbReference>
<dbReference type="GO" id="GO:0004527">
    <property type="term" value="F:exonuclease activity"/>
    <property type="evidence" value="ECO:0007669"/>
    <property type="project" value="UniProtKB-KW"/>
</dbReference>
<keyword evidence="1" id="KW-0479">Metal-binding</keyword>
<keyword evidence="3" id="KW-0540">Nuclease</keyword>
<sequence>MCNPGAGRVCLRTVGGGLGPAAAKVVQALSAALAQRAVRSPGRTHRADTMTILAIDFETANERRDSACAVGLAWIEGDRIVRRASRLIRPPEMRFSPGNIRVHGILPADVRDQPGFAEAMAEFLPDLSRGLILAHNAGFDIGVLRASLAGAGVAVPPLTYLCTLQISRKVFPDPAGCGLGKVAARLGIRFEHHDAGEDAYACAEIALAAARQAGAAGVAALPRAIGLPVTRVAGGAPVPRAVPGAISGRVLQALRPAKAPDPLRFTMRGSTGNRYEVSLEARSGGPQLRCTCMAGRYGMACRHVKALMVGDVTDLLSENAADLETLHRMLAAGERSTAS</sequence>
<proteinExistence type="predicted"/>
<name>A0ABQ4TWN9_9HYPH</name>
<organism evidence="3 4">
    <name type="scientific">Methylobacterium trifolii</name>
    <dbReference type="NCBI Taxonomy" id="1003092"/>
    <lineage>
        <taxon>Bacteria</taxon>
        <taxon>Pseudomonadati</taxon>
        <taxon>Pseudomonadota</taxon>
        <taxon>Alphaproteobacteria</taxon>
        <taxon>Hyphomicrobiales</taxon>
        <taxon>Methylobacteriaceae</taxon>
        <taxon>Methylobacterium</taxon>
    </lineage>
</organism>
<keyword evidence="3" id="KW-0378">Hydrolase</keyword>
<dbReference type="Gene3D" id="3.30.420.10">
    <property type="entry name" value="Ribonuclease H-like superfamily/Ribonuclease H"/>
    <property type="match status" value="1"/>
</dbReference>
<dbReference type="InterPro" id="IPR012337">
    <property type="entry name" value="RNaseH-like_sf"/>
</dbReference>